<dbReference type="OMA" id="EDYNICG"/>
<evidence type="ECO:0000313" key="1">
    <source>
        <dbReference type="EMBL" id="KAF8393495.1"/>
    </source>
</evidence>
<dbReference type="EMBL" id="JABCRI010000015">
    <property type="protein sequence ID" value="KAF8393495.1"/>
    <property type="molecule type" value="Genomic_DNA"/>
</dbReference>
<evidence type="ECO:0000313" key="2">
    <source>
        <dbReference type="Proteomes" id="UP000655225"/>
    </source>
</evidence>
<dbReference type="GO" id="GO:0006355">
    <property type="term" value="P:regulation of DNA-templated transcription"/>
    <property type="evidence" value="ECO:0007669"/>
    <property type="project" value="InterPro"/>
</dbReference>
<name>A0A834YU78_TETSI</name>
<organism evidence="1 2">
    <name type="scientific">Tetracentron sinense</name>
    <name type="common">Spur-leaf</name>
    <dbReference type="NCBI Taxonomy" id="13715"/>
    <lineage>
        <taxon>Eukaryota</taxon>
        <taxon>Viridiplantae</taxon>
        <taxon>Streptophyta</taxon>
        <taxon>Embryophyta</taxon>
        <taxon>Tracheophyta</taxon>
        <taxon>Spermatophyta</taxon>
        <taxon>Magnoliopsida</taxon>
        <taxon>Trochodendrales</taxon>
        <taxon>Trochodendraceae</taxon>
        <taxon>Tetracentron</taxon>
    </lineage>
</organism>
<gene>
    <name evidence="1" type="ORF">HHK36_021739</name>
</gene>
<dbReference type="GO" id="GO:0003677">
    <property type="term" value="F:DNA binding"/>
    <property type="evidence" value="ECO:0007669"/>
    <property type="project" value="InterPro"/>
</dbReference>
<proteinExistence type="predicted"/>
<dbReference type="PANTHER" id="PTHR35133">
    <property type="entry name" value="PROTEIN EFFECTOR OF TRANSCRIPTION 2-RELATED"/>
    <property type="match status" value="1"/>
</dbReference>
<dbReference type="AlphaFoldDB" id="A0A834YU78"/>
<dbReference type="Proteomes" id="UP000655225">
    <property type="component" value="Unassembled WGS sequence"/>
</dbReference>
<keyword evidence="2" id="KW-1185">Reference proteome</keyword>
<protein>
    <submittedName>
        <fullName evidence="1">Uncharacterized protein</fullName>
    </submittedName>
</protein>
<dbReference type="PANTHER" id="PTHR35133:SF1">
    <property type="entry name" value="PROTEIN EFFECTOR OF TRANSCRIPTION 2-RELATED"/>
    <property type="match status" value="1"/>
</dbReference>
<comment type="caution">
    <text evidence="1">The sequence shown here is derived from an EMBL/GenBank/DDBJ whole genome shotgun (WGS) entry which is preliminary data.</text>
</comment>
<reference evidence="1 2" key="1">
    <citation type="submission" date="2020-04" db="EMBL/GenBank/DDBJ databases">
        <title>Plant Genome Project.</title>
        <authorList>
            <person name="Zhang R.-G."/>
        </authorList>
    </citation>
    <scope>NUCLEOTIDE SEQUENCE [LARGE SCALE GENOMIC DNA]</scope>
    <source>
        <strain evidence="1">YNK0</strain>
        <tissue evidence="1">Leaf</tissue>
    </source>
</reference>
<dbReference type="InterPro" id="IPR038909">
    <property type="entry name" value="Effector_transcript"/>
</dbReference>
<sequence length="597" mass="66147">MSRAMGNSELSVVPGGRLKREECKRTKHDSVFSPWKILIGPSDWENHSLGKEGIDRYRIDNLPISSSCPGLYELGIAASHTDLGRKLDPDKIVVVYLGQADNVRTRLQHYGRAGSHLDNGNSICHPSENKSSCLHTGPGLFGQIFLRGFPVVFRWAPMENKKDAEKTEAKLLDIFDYAWNRGGNGPRRPDNILLKLKKYTSSTAPFPNITRKLQKWKWDDPFSQKQVGIRIKASKLLSTDTGLESDDLRSRIIKFGRSQPRLVSNRFSVNDDCATICGVALNDGSVCRRWPVEGRKRCAEHKGRRINGSISKLVIEGNSHVPDVSLESKFPSGWVSDDLRTQISKSGTSGLVSDRFVVDADLAAICGLALGDGSVCRRRPVEGRKRCAEHKGSRINCSMSKIVTEGNSNVRVGLESKFHSDWASDVLFKSGRSERLLISDRCVVNEESADICGVALDNGSACRRRPVEGRKRCEEHKGRRISVSVSKLITEGNSLVPPQNFKSSTSQLVSHRYDNNEDFTDICGVALGNGSVCRRRPVERRKRCGEHKGKRVDSSITMSFTQGNTLVCGVGLQNGSICTAVPVHGRKRCGRHKGRRV</sequence>
<dbReference type="Pfam" id="PF19239">
    <property type="entry name" value="GIY_YIG_domain"/>
    <property type="match status" value="1"/>
</dbReference>
<dbReference type="OrthoDB" id="1922121at2759"/>
<accession>A0A834YU78</accession>